<gene>
    <name evidence="2" type="ordered locus">TP02_0656</name>
</gene>
<comment type="caution">
    <text evidence="2">The sequence shown here is derived from an EMBL/GenBank/DDBJ whole genome shotgun (WGS) entry which is preliminary data.</text>
</comment>
<dbReference type="GO" id="GO:0004103">
    <property type="term" value="F:choline kinase activity"/>
    <property type="evidence" value="ECO:0007669"/>
    <property type="project" value="TreeGrafter"/>
</dbReference>
<dbReference type="OMA" id="IVHESHT"/>
<keyword evidence="2" id="KW-0808">Transferase</keyword>
<keyword evidence="2" id="KW-0418">Kinase</keyword>
<dbReference type="GO" id="GO:0005737">
    <property type="term" value="C:cytoplasm"/>
    <property type="evidence" value="ECO:0007669"/>
    <property type="project" value="TreeGrafter"/>
</dbReference>
<dbReference type="GO" id="GO:0006646">
    <property type="term" value="P:phosphatidylethanolamine biosynthetic process"/>
    <property type="evidence" value="ECO:0007669"/>
    <property type="project" value="TreeGrafter"/>
</dbReference>
<dbReference type="Pfam" id="PF01633">
    <property type="entry name" value="Choline_kinase"/>
    <property type="match status" value="1"/>
</dbReference>
<reference evidence="2 3" key="1">
    <citation type="journal article" date="2005" name="Science">
        <title>Genome sequence of Theileria parva, a bovine pathogen that transforms lymphocytes.</title>
        <authorList>
            <person name="Gardner M.J."/>
            <person name="Bishop R."/>
            <person name="Shah T."/>
            <person name="de Villiers E.P."/>
            <person name="Carlton J.M."/>
            <person name="Hall N."/>
            <person name="Ren Q."/>
            <person name="Paulsen I.T."/>
            <person name="Pain A."/>
            <person name="Berriman M."/>
            <person name="Wilson R.J.M."/>
            <person name="Sato S."/>
            <person name="Ralph S.A."/>
            <person name="Mann D.J."/>
            <person name="Xiong Z."/>
            <person name="Shallom S.J."/>
            <person name="Weidman J."/>
            <person name="Jiang L."/>
            <person name="Lynn J."/>
            <person name="Weaver B."/>
            <person name="Shoaibi A."/>
            <person name="Domingo A.R."/>
            <person name="Wasawo D."/>
            <person name="Crabtree J."/>
            <person name="Wortman J.R."/>
            <person name="Haas B."/>
            <person name="Angiuoli S.V."/>
            <person name="Creasy T.H."/>
            <person name="Lu C."/>
            <person name="Suh B."/>
            <person name="Silva J.C."/>
            <person name="Utterback T.R."/>
            <person name="Feldblyum T.V."/>
            <person name="Pertea M."/>
            <person name="Allen J."/>
            <person name="Nierman W.C."/>
            <person name="Taracha E.L.N."/>
            <person name="Salzberg S.L."/>
            <person name="White O.R."/>
            <person name="Fitzhugh H.A."/>
            <person name="Morzaria S."/>
            <person name="Venter J.C."/>
            <person name="Fraser C.M."/>
            <person name="Nene V."/>
        </authorList>
    </citation>
    <scope>NUCLEOTIDE SEQUENCE [LARGE SCALE GENOMIC DNA]</scope>
    <source>
        <strain evidence="2 3">Muguga</strain>
    </source>
</reference>
<evidence type="ECO:0000313" key="2">
    <source>
        <dbReference type="EMBL" id="EAN32939.1"/>
    </source>
</evidence>
<dbReference type="InParanoid" id="Q4N4I4"/>
<dbReference type="RefSeq" id="XP_765222.1">
    <property type="nucleotide sequence ID" value="XM_760129.1"/>
</dbReference>
<dbReference type="GO" id="GO:0004305">
    <property type="term" value="F:ethanolamine kinase activity"/>
    <property type="evidence" value="ECO:0007669"/>
    <property type="project" value="TreeGrafter"/>
</dbReference>
<dbReference type="Gene3D" id="3.90.1200.10">
    <property type="match status" value="1"/>
</dbReference>
<dbReference type="Proteomes" id="UP000001949">
    <property type="component" value="Unassembled WGS sequence"/>
</dbReference>
<evidence type="ECO:0000313" key="3">
    <source>
        <dbReference type="Proteomes" id="UP000001949"/>
    </source>
</evidence>
<evidence type="ECO:0000256" key="1">
    <source>
        <dbReference type="ARBA" id="ARBA00038211"/>
    </source>
</evidence>
<dbReference type="GeneID" id="3502320"/>
<dbReference type="FunCoup" id="Q4N4I4">
    <property type="interactions" value="15"/>
</dbReference>
<comment type="similarity">
    <text evidence="1">Belongs to the choline/ethanolamine kinase family.</text>
</comment>
<accession>Q4N4I4</accession>
<dbReference type="VEuPathDB" id="PiroplasmaDB:TpMuguga_02g00656"/>
<dbReference type="InterPro" id="IPR011009">
    <property type="entry name" value="Kinase-like_dom_sf"/>
</dbReference>
<protein>
    <submittedName>
        <fullName evidence="2">Choline kinase, putative</fullName>
    </submittedName>
</protein>
<dbReference type="eggNOG" id="KOG2686">
    <property type="taxonomic scope" value="Eukaryota"/>
</dbReference>
<dbReference type="PANTHER" id="PTHR22603:SF93">
    <property type="entry name" value="RE24176P"/>
    <property type="match status" value="1"/>
</dbReference>
<dbReference type="SUPFAM" id="SSF56112">
    <property type="entry name" value="Protein kinase-like (PK-like)"/>
    <property type="match status" value="1"/>
</dbReference>
<proteinExistence type="inferred from homology"/>
<dbReference type="CDD" id="cd14021">
    <property type="entry name" value="ChoK-like_euk"/>
    <property type="match status" value="1"/>
</dbReference>
<organism evidence="2 3">
    <name type="scientific">Theileria parva</name>
    <name type="common">East coast fever infection agent</name>
    <dbReference type="NCBI Taxonomy" id="5875"/>
    <lineage>
        <taxon>Eukaryota</taxon>
        <taxon>Sar</taxon>
        <taxon>Alveolata</taxon>
        <taxon>Apicomplexa</taxon>
        <taxon>Aconoidasida</taxon>
        <taxon>Piroplasmida</taxon>
        <taxon>Theileriidae</taxon>
        <taxon>Theileria</taxon>
    </lineage>
</organism>
<dbReference type="Gene3D" id="3.30.200.20">
    <property type="entry name" value="Phosphorylase Kinase, domain 1"/>
    <property type="match status" value="1"/>
</dbReference>
<keyword evidence="3" id="KW-1185">Reference proteome</keyword>
<sequence length="384" mass="44719">MLNFPNRDTLPGLEHDNKTKFDSLTFKYDYSHSNLKSICIQHVPFWTNINPDFIEVKDANAGIFNRVYIIKLNSSDKDKYPYKKITLKKKADFNSLVVNNDLQYNVAKLLGDNNFGPKIIGRFGDFTIQEWVEGDTLTNDSLQNLSVLTGIASSLAKFHKRVTELVPKEWDRTPMFLTKISVWSQHVERIIKKHNLDFDYTELKHNYELFKRILSNHLNTSNSIANSVLFCHNDLFFTNILDINQGMYLIDFDFAGFNYVGWEIANFFLKPGIVHLNDPPAQFYLDDSLALTNEMKTFFVSVYLSQLLGRNVLASDDVVKEFLQSLEIHTLGVNLFWTYWGIVMSDKPKNQLNFDVLFHVQSELMYNLFKTNLRRLTDNKIINF</sequence>
<dbReference type="AlphaFoldDB" id="Q4N4I4"/>
<dbReference type="KEGG" id="tpv:TP02_0656"/>
<dbReference type="PANTHER" id="PTHR22603">
    <property type="entry name" value="CHOLINE/ETHANOALAMINE KINASE"/>
    <property type="match status" value="1"/>
</dbReference>
<dbReference type="EMBL" id="AAGK01000002">
    <property type="protein sequence ID" value="EAN32939.1"/>
    <property type="molecule type" value="Genomic_DNA"/>
</dbReference>
<name>Q4N4I4_THEPA</name>
<dbReference type="STRING" id="5875.Q4N4I4"/>